<dbReference type="GO" id="GO:0006171">
    <property type="term" value="P:cAMP biosynthetic process"/>
    <property type="evidence" value="ECO:0007669"/>
    <property type="project" value="TreeGrafter"/>
</dbReference>
<dbReference type="AlphaFoldDB" id="K0NCI8"/>
<proteinExistence type="inferred from homology"/>
<dbReference type="CDD" id="cd07302">
    <property type="entry name" value="CHD"/>
    <property type="match status" value="1"/>
</dbReference>
<dbReference type="InterPro" id="IPR035938">
    <property type="entry name" value="Hemerythrin-like_sf"/>
</dbReference>
<dbReference type="InterPro" id="IPR012312">
    <property type="entry name" value="Hemerythrin-like"/>
</dbReference>
<dbReference type="Pfam" id="PF01814">
    <property type="entry name" value="Hemerythrin"/>
    <property type="match status" value="1"/>
</dbReference>
<dbReference type="Gene3D" id="1.20.120.50">
    <property type="entry name" value="Hemerythrin-like"/>
    <property type="match status" value="1"/>
</dbReference>
<dbReference type="CDD" id="cd12107">
    <property type="entry name" value="Hemerythrin"/>
    <property type="match status" value="1"/>
</dbReference>
<keyword evidence="2" id="KW-0479">Metal-binding</keyword>
<dbReference type="SUPFAM" id="SSF47188">
    <property type="entry name" value="Hemerythrin-like"/>
    <property type="match status" value="1"/>
</dbReference>
<dbReference type="RefSeq" id="WP_014959399.1">
    <property type="nucleotide sequence ID" value="NC_018645.1"/>
</dbReference>
<protein>
    <submittedName>
        <fullName evidence="5">Haemerythrin domain modulated adenylate/guanylate cyclase</fullName>
    </submittedName>
</protein>
<evidence type="ECO:0000256" key="3">
    <source>
        <dbReference type="ARBA" id="ARBA00023004"/>
    </source>
</evidence>
<reference evidence="5 6" key="1">
    <citation type="journal article" date="2013" name="Environ. Microbiol.">
        <title>Complete genome, catabolic sub-proteomes and key-metabolites of Desulfobacula toluolica Tol2, a marine, aromatic compound-degrading, sulfate-reducing bacterium.</title>
        <authorList>
            <person name="Wohlbrand L."/>
            <person name="Jacob J.H."/>
            <person name="Kube M."/>
            <person name="Mussmann M."/>
            <person name="Jarling R."/>
            <person name="Beck A."/>
            <person name="Amann R."/>
            <person name="Wilkes H."/>
            <person name="Reinhardt R."/>
            <person name="Rabus R."/>
        </authorList>
    </citation>
    <scope>NUCLEOTIDE SEQUENCE [LARGE SCALE GENOMIC DNA]</scope>
    <source>
        <strain evidence="6">DSM 7467 / Tol2</strain>
    </source>
</reference>
<evidence type="ECO:0000256" key="1">
    <source>
        <dbReference type="ARBA" id="ARBA00010587"/>
    </source>
</evidence>
<dbReference type="SMART" id="SM00044">
    <property type="entry name" value="CYCc"/>
    <property type="match status" value="1"/>
</dbReference>
<dbReference type="KEGG" id="dto:TOL2_C40630"/>
<accession>K0NCI8</accession>
<dbReference type="Gene3D" id="3.30.70.1230">
    <property type="entry name" value="Nucleotide cyclase"/>
    <property type="match status" value="1"/>
</dbReference>
<feature type="domain" description="Guanylate cyclase" evidence="4">
    <location>
        <begin position="49"/>
        <end position="175"/>
    </location>
</feature>
<dbReference type="NCBIfam" id="TIGR02481">
    <property type="entry name" value="hemeryth_dom"/>
    <property type="match status" value="1"/>
</dbReference>
<dbReference type="Proteomes" id="UP000007347">
    <property type="component" value="Chromosome"/>
</dbReference>
<dbReference type="GO" id="GO:0046872">
    <property type="term" value="F:metal ion binding"/>
    <property type="evidence" value="ECO:0007669"/>
    <property type="project" value="UniProtKB-KW"/>
</dbReference>
<dbReference type="PANTHER" id="PTHR43081:SF1">
    <property type="entry name" value="ADENYLATE CYCLASE, TERMINAL-DIFFERENTIATION SPECIFIC"/>
    <property type="match status" value="1"/>
</dbReference>
<dbReference type="PROSITE" id="PS50125">
    <property type="entry name" value="GUANYLATE_CYCLASE_2"/>
    <property type="match status" value="1"/>
</dbReference>
<evidence type="ECO:0000313" key="5">
    <source>
        <dbReference type="EMBL" id="CCK82219.1"/>
    </source>
</evidence>
<evidence type="ECO:0000256" key="2">
    <source>
        <dbReference type="ARBA" id="ARBA00022723"/>
    </source>
</evidence>
<dbReference type="PANTHER" id="PTHR43081">
    <property type="entry name" value="ADENYLATE CYCLASE, TERMINAL-DIFFERENTIATION SPECIFIC-RELATED"/>
    <property type="match status" value="1"/>
</dbReference>
<dbReference type="EMBL" id="FO203503">
    <property type="protein sequence ID" value="CCK82219.1"/>
    <property type="molecule type" value="Genomic_DNA"/>
</dbReference>
<comment type="similarity">
    <text evidence="1">Belongs to the hemerythrin family.</text>
</comment>
<dbReference type="InterPro" id="IPR029787">
    <property type="entry name" value="Nucleotide_cyclase"/>
</dbReference>
<dbReference type="OrthoDB" id="9806735at2"/>
<dbReference type="GO" id="GO:0004016">
    <property type="term" value="F:adenylate cyclase activity"/>
    <property type="evidence" value="ECO:0007669"/>
    <property type="project" value="UniProtKB-ARBA"/>
</dbReference>
<dbReference type="InterPro" id="IPR050697">
    <property type="entry name" value="Adenylyl/Guanylyl_Cyclase_3/4"/>
</dbReference>
<dbReference type="NCBIfam" id="NF033749">
    <property type="entry name" value="bact_hemeryth"/>
    <property type="match status" value="1"/>
</dbReference>
<dbReference type="Pfam" id="PF00211">
    <property type="entry name" value="Guanylate_cyc"/>
    <property type="match status" value="1"/>
</dbReference>
<evidence type="ECO:0000259" key="4">
    <source>
        <dbReference type="PROSITE" id="PS50125"/>
    </source>
</evidence>
<gene>
    <name evidence="5" type="ordered locus">TOL2_C40630</name>
</gene>
<dbReference type="GO" id="GO:0035556">
    <property type="term" value="P:intracellular signal transduction"/>
    <property type="evidence" value="ECO:0007669"/>
    <property type="project" value="InterPro"/>
</dbReference>
<name>K0NCI8_DESTT</name>
<keyword evidence="3" id="KW-0408">Iron</keyword>
<dbReference type="InterPro" id="IPR012827">
    <property type="entry name" value="Hemerythrin_metal-bd"/>
</dbReference>
<dbReference type="HOGENOM" id="CLU_623846_0_0_7"/>
<dbReference type="STRING" id="651182.TOL2_C40630"/>
<dbReference type="SUPFAM" id="SSF55073">
    <property type="entry name" value="Nucleotide cyclase"/>
    <property type="match status" value="1"/>
</dbReference>
<sequence length="437" mass="50677">MTLLNDENNKLQNLIQAYGRFVPHEFLSFLGKKDITNIYLGDQIEKNMTVLFTDIRDFTSLSEELTPSQNFSFINSYLSCMEPVISAHHGIIDKYIGDAIMALFPTSADEAIACSNAMLATLNEYNKTRQKAGDQSINIGIGLNTGLLILGTIGGKQRMEGTVIGDSVNLAARMESMTKTYGVSLLISEQTFYSLKNPEKFSIRFLDRVMVKGKIRPQTVYEVFDMDSDSVREGKKATLKIFEEALAHYHYKNITDAKSLLCKCLKLNPDDKPARLYLERCDAFQRTGAHESTGELNFFVEWTNDFQFGVPKIDEQHQDLFQLSNELMMSIFKGEKNHKIDKVISFLDEYIITHFRYEENLMRTYEYPFINFQREQHQKFIQQFIRFKQEIRILDNSNRNFILFRLQILLVDWLANHILKTDKHLGRYIKRKKASPH</sequence>
<dbReference type="InterPro" id="IPR001054">
    <property type="entry name" value="A/G_cyclase"/>
</dbReference>
<organism evidence="5 6">
    <name type="scientific">Desulfobacula toluolica (strain DSM 7467 / Tol2)</name>
    <dbReference type="NCBI Taxonomy" id="651182"/>
    <lineage>
        <taxon>Bacteria</taxon>
        <taxon>Pseudomonadati</taxon>
        <taxon>Thermodesulfobacteriota</taxon>
        <taxon>Desulfobacteria</taxon>
        <taxon>Desulfobacterales</taxon>
        <taxon>Desulfobacteraceae</taxon>
        <taxon>Desulfobacula</taxon>
    </lineage>
</organism>
<dbReference type="PATRIC" id="fig|651182.5.peg.4784"/>
<evidence type="ECO:0000313" key="6">
    <source>
        <dbReference type="Proteomes" id="UP000007347"/>
    </source>
</evidence>
<keyword evidence="6" id="KW-1185">Reference proteome</keyword>